<organism evidence="1 2">
    <name type="scientific">Chlamydomonas eustigma</name>
    <dbReference type="NCBI Taxonomy" id="1157962"/>
    <lineage>
        <taxon>Eukaryota</taxon>
        <taxon>Viridiplantae</taxon>
        <taxon>Chlorophyta</taxon>
        <taxon>core chlorophytes</taxon>
        <taxon>Chlorophyceae</taxon>
        <taxon>CS clade</taxon>
        <taxon>Chlamydomonadales</taxon>
        <taxon>Chlamydomonadaceae</taxon>
        <taxon>Chlamydomonas</taxon>
    </lineage>
</organism>
<dbReference type="AlphaFoldDB" id="A0A250XQD4"/>
<sequence length="475" mass="49129">MPSSNLVQLQTTYNKGLNLSSGSNASVLVDGQGSNVQIQAAQTISQVAEAITGTAGSDVTFVAGTGNEFLLNGVNNSVTIAAASVLDQTAGAAISTSAGSNVTISAGGSNSLIMDAPSQTVHLIAESTLDQTAGTTVNTTAGSTVTLSAGYNSLILDVPTATATLGSGTSTLVLCAASNTLVAGSNVSLIMNAPSQALMLYAESNIVSSACNAFIVNAPEIVFNGSTLFSTSAGTASLTGSNAYLQVNNSNLDFYALNNILIMNSNNFTIDNASTMSVNTSNLSIASSTNVQVQGSNVFTVTGSNVQINGELVVNGDITSINTYQENLQVFDKNITLSAGASNGVFMDGTLNTGSGLVVAGFPSLTGSNLLEDAVLYEKSFKFNCPTSQSMTYLLNGSNIDSVTSFAEESYWELKGGDFRMTLMKSDSNYTSFGFRIGAYGELELLKKYQHSNLWYTKVVSKFGRVLDSSGNIIA</sequence>
<protein>
    <submittedName>
        <fullName evidence="1">Uncharacterized protein</fullName>
    </submittedName>
</protein>
<dbReference type="EMBL" id="BEGY01000159">
    <property type="protein sequence ID" value="GAX85268.1"/>
    <property type="molecule type" value="Genomic_DNA"/>
</dbReference>
<reference evidence="1 2" key="1">
    <citation type="submission" date="2017-08" db="EMBL/GenBank/DDBJ databases">
        <title>Acidophilic green algal genome provides insights into adaptation to an acidic environment.</title>
        <authorList>
            <person name="Hirooka S."/>
            <person name="Hirose Y."/>
            <person name="Kanesaki Y."/>
            <person name="Higuchi S."/>
            <person name="Fujiwara T."/>
            <person name="Onuma R."/>
            <person name="Era A."/>
            <person name="Ohbayashi R."/>
            <person name="Uzuka A."/>
            <person name="Nozaki H."/>
            <person name="Yoshikawa H."/>
            <person name="Miyagishima S.Y."/>
        </authorList>
    </citation>
    <scope>NUCLEOTIDE SEQUENCE [LARGE SCALE GENOMIC DNA]</scope>
    <source>
        <strain evidence="1 2">NIES-2499</strain>
    </source>
</reference>
<comment type="caution">
    <text evidence="1">The sequence shown here is derived from an EMBL/GenBank/DDBJ whole genome shotgun (WGS) entry which is preliminary data.</text>
</comment>
<name>A0A250XQD4_9CHLO</name>
<evidence type="ECO:0000313" key="1">
    <source>
        <dbReference type="EMBL" id="GAX85268.1"/>
    </source>
</evidence>
<accession>A0A250XQD4</accession>
<proteinExistence type="predicted"/>
<keyword evidence="2" id="KW-1185">Reference proteome</keyword>
<gene>
    <name evidence="1" type="ORF">CEUSTIGMA_g12687.t1</name>
</gene>
<dbReference type="Proteomes" id="UP000232323">
    <property type="component" value="Unassembled WGS sequence"/>
</dbReference>
<evidence type="ECO:0000313" key="2">
    <source>
        <dbReference type="Proteomes" id="UP000232323"/>
    </source>
</evidence>